<gene>
    <name evidence="1" type="ORF">CEN50_00795</name>
</gene>
<organism evidence="1 2">
    <name type="scientific">Fischerella thermalis CCMEE 5268</name>
    <dbReference type="NCBI Taxonomy" id="2019662"/>
    <lineage>
        <taxon>Bacteria</taxon>
        <taxon>Bacillati</taxon>
        <taxon>Cyanobacteriota</taxon>
        <taxon>Cyanophyceae</taxon>
        <taxon>Nostocales</taxon>
        <taxon>Hapalosiphonaceae</taxon>
        <taxon>Fischerella</taxon>
    </lineage>
</organism>
<evidence type="ECO:0000313" key="2">
    <source>
        <dbReference type="Proteomes" id="UP000235025"/>
    </source>
</evidence>
<sequence>MSNQSNRVSEFFSSESETDNLLWQYVKSLSPDTVTQLSKPTSPEVFQVMERNIVGLLGNLPSEHFGVTITTSRESLGRLLASAMISGYFLRNAEQRMNFELALQGAEVNNDHENSK</sequence>
<reference evidence="1 2" key="1">
    <citation type="submission" date="2017-07" db="EMBL/GenBank/DDBJ databases">
        <title>Genomes of Fischerella (Mastigocladus) sp. strains.</title>
        <authorList>
            <person name="Miller S.R."/>
        </authorList>
    </citation>
    <scope>NUCLEOTIDE SEQUENCE [LARGE SCALE GENOMIC DNA]</scope>
    <source>
        <strain evidence="1 2">CCMEE 5268</strain>
    </source>
</reference>
<dbReference type="PANTHER" id="PTHR33598:SF2">
    <property type="entry name" value="MAR-BINDING FILAMENT-LIKE PROTEIN"/>
    <property type="match status" value="1"/>
</dbReference>
<protein>
    <recommendedName>
        <fullName evidence="3">DUF760 domain-containing protein</fullName>
    </recommendedName>
</protein>
<dbReference type="PANTHER" id="PTHR33598">
    <property type="entry name" value="OS02G0833400 PROTEIN"/>
    <property type="match status" value="1"/>
</dbReference>
<name>A0A2N6KM87_9CYAN</name>
<evidence type="ECO:0008006" key="3">
    <source>
        <dbReference type="Google" id="ProtNLM"/>
    </source>
</evidence>
<evidence type="ECO:0000313" key="1">
    <source>
        <dbReference type="EMBL" id="PMB01029.1"/>
    </source>
</evidence>
<proteinExistence type="predicted"/>
<dbReference type="RefSeq" id="WP_102171044.1">
    <property type="nucleotide sequence ID" value="NZ_NMQA01000011.1"/>
</dbReference>
<dbReference type="Proteomes" id="UP000235025">
    <property type="component" value="Unassembled WGS sequence"/>
</dbReference>
<dbReference type="EMBL" id="NMQA01000011">
    <property type="protein sequence ID" value="PMB01029.1"/>
    <property type="molecule type" value="Genomic_DNA"/>
</dbReference>
<dbReference type="Pfam" id="PF05542">
    <property type="entry name" value="DUF760"/>
    <property type="match status" value="1"/>
</dbReference>
<dbReference type="InterPro" id="IPR008479">
    <property type="entry name" value="DUF760"/>
</dbReference>
<accession>A0A2N6KM87</accession>
<dbReference type="AlphaFoldDB" id="A0A2N6KM87"/>
<comment type="caution">
    <text evidence="1">The sequence shown here is derived from an EMBL/GenBank/DDBJ whole genome shotgun (WGS) entry which is preliminary data.</text>
</comment>